<evidence type="ECO:0000313" key="2">
    <source>
        <dbReference type="Proteomes" id="UP000198598"/>
    </source>
</evidence>
<protein>
    <submittedName>
        <fullName evidence="1">Uncharacterized protein</fullName>
    </submittedName>
</protein>
<evidence type="ECO:0000313" key="1">
    <source>
        <dbReference type="EMBL" id="SFE95822.1"/>
    </source>
</evidence>
<dbReference type="AlphaFoldDB" id="A0A1I2ERY1"/>
<dbReference type="RefSeq" id="WP_093833412.1">
    <property type="nucleotide sequence ID" value="NZ_FOLQ01000023.1"/>
</dbReference>
<dbReference type="EMBL" id="FOLQ01000023">
    <property type="protein sequence ID" value="SFE95822.1"/>
    <property type="molecule type" value="Genomic_DNA"/>
</dbReference>
<sequence>MSCRPSASEPTPIERLPAAADAFSGLSLDAGKQVVTNAYLKSKYALFDAMTLDIDPKRYDVSWSIIKSFADKEIGDFQELSLETESNSMAFTHLQHLVIESHKYVPWG</sequence>
<proteinExistence type="predicted"/>
<gene>
    <name evidence="1" type="ORF">SAMN05216167_12329</name>
</gene>
<accession>A0A1I2ERY1</accession>
<dbReference type="Proteomes" id="UP000198598">
    <property type="component" value="Unassembled WGS sequence"/>
</dbReference>
<keyword evidence="2" id="KW-1185">Reference proteome</keyword>
<name>A0A1I2ERY1_9BACT</name>
<reference evidence="1 2" key="1">
    <citation type="submission" date="2016-10" db="EMBL/GenBank/DDBJ databases">
        <authorList>
            <person name="de Groot N.N."/>
        </authorList>
    </citation>
    <scope>NUCLEOTIDE SEQUENCE [LARGE SCALE GENOMIC DNA]</scope>
    <source>
        <strain evidence="1 2">DSM 26130</strain>
    </source>
</reference>
<organism evidence="1 2">
    <name type="scientific">Spirosoma endophyticum</name>
    <dbReference type="NCBI Taxonomy" id="662367"/>
    <lineage>
        <taxon>Bacteria</taxon>
        <taxon>Pseudomonadati</taxon>
        <taxon>Bacteroidota</taxon>
        <taxon>Cytophagia</taxon>
        <taxon>Cytophagales</taxon>
        <taxon>Cytophagaceae</taxon>
        <taxon>Spirosoma</taxon>
    </lineage>
</organism>